<dbReference type="EMBL" id="JASCZI010060518">
    <property type="protein sequence ID" value="MED6133281.1"/>
    <property type="molecule type" value="Genomic_DNA"/>
</dbReference>
<name>A0ABU6SA47_9FABA</name>
<keyword evidence="3" id="KW-0203">Cytokinin biosynthesis</keyword>
<keyword evidence="9" id="KW-1185">Reference proteome</keyword>
<comment type="similarity">
    <text evidence="6">Belongs to the SOFL plant protein family.</text>
</comment>
<evidence type="ECO:0000313" key="8">
    <source>
        <dbReference type="EMBL" id="MED6133281.1"/>
    </source>
</evidence>
<feature type="region of interest" description="Disordered" evidence="7">
    <location>
        <begin position="54"/>
        <end position="75"/>
    </location>
</feature>
<protein>
    <submittedName>
        <fullName evidence="8">Uncharacterized protein</fullName>
    </submittedName>
</protein>
<dbReference type="InterPro" id="IPR044670">
    <property type="entry name" value="SOFL"/>
</dbReference>
<keyword evidence="5" id="KW-0539">Nucleus</keyword>
<keyword evidence="4" id="KW-0932">Cytokinin signaling pathway</keyword>
<evidence type="ECO:0000313" key="9">
    <source>
        <dbReference type="Proteomes" id="UP001341840"/>
    </source>
</evidence>
<proteinExistence type="inferred from homology"/>
<feature type="compositionally biased region" description="Polar residues" evidence="7">
    <location>
        <begin position="112"/>
        <end position="126"/>
    </location>
</feature>
<feature type="region of interest" description="Disordered" evidence="7">
    <location>
        <begin position="169"/>
        <end position="193"/>
    </location>
</feature>
<accession>A0ABU6SA47</accession>
<evidence type="ECO:0000256" key="5">
    <source>
        <dbReference type="ARBA" id="ARBA00023242"/>
    </source>
</evidence>
<dbReference type="PANTHER" id="PTHR33347">
    <property type="entry name" value="OSJNBA0091C07.3 PROTEIN"/>
    <property type="match status" value="1"/>
</dbReference>
<feature type="region of interest" description="Disordered" evidence="7">
    <location>
        <begin position="105"/>
        <end position="126"/>
    </location>
</feature>
<gene>
    <name evidence="8" type="ORF">PIB30_027042</name>
</gene>
<evidence type="ECO:0000256" key="3">
    <source>
        <dbReference type="ARBA" id="ARBA00022712"/>
    </source>
</evidence>
<evidence type="ECO:0000256" key="7">
    <source>
        <dbReference type="SAM" id="MobiDB-lite"/>
    </source>
</evidence>
<dbReference type="Proteomes" id="UP001341840">
    <property type="component" value="Unassembled WGS sequence"/>
</dbReference>
<evidence type="ECO:0000256" key="2">
    <source>
        <dbReference type="ARBA" id="ARBA00022490"/>
    </source>
</evidence>
<dbReference type="PANTHER" id="PTHR33347:SF34">
    <property type="entry name" value="PROTEIN SOB FIVE-LIKE 6"/>
    <property type="match status" value="1"/>
</dbReference>
<organism evidence="8 9">
    <name type="scientific">Stylosanthes scabra</name>
    <dbReference type="NCBI Taxonomy" id="79078"/>
    <lineage>
        <taxon>Eukaryota</taxon>
        <taxon>Viridiplantae</taxon>
        <taxon>Streptophyta</taxon>
        <taxon>Embryophyta</taxon>
        <taxon>Tracheophyta</taxon>
        <taxon>Spermatophyta</taxon>
        <taxon>Magnoliopsida</taxon>
        <taxon>eudicotyledons</taxon>
        <taxon>Gunneridae</taxon>
        <taxon>Pentapetalae</taxon>
        <taxon>rosids</taxon>
        <taxon>fabids</taxon>
        <taxon>Fabales</taxon>
        <taxon>Fabaceae</taxon>
        <taxon>Papilionoideae</taxon>
        <taxon>50 kb inversion clade</taxon>
        <taxon>dalbergioids sensu lato</taxon>
        <taxon>Dalbergieae</taxon>
        <taxon>Pterocarpus clade</taxon>
        <taxon>Stylosanthes</taxon>
    </lineage>
</organism>
<sequence length="193" mass="22243">MDISASQYNSASESGWTHYLDQSSSLVSESYFQRIDDEEFDDEGKGRTRRIMEEEDFEEDLSMVSDASSGPPHYDDASSWYCENNWYPNNNNNTKESQKMQKKKMVKEYGRISQQQQSSYLDDTASSPIFNFPNESHHKKSFSGNGAVEDALDFSQCLSVTRIKRKPKFQNLFRGKQASEEQGGFDEEGRKMK</sequence>
<evidence type="ECO:0000256" key="4">
    <source>
        <dbReference type="ARBA" id="ARBA00022864"/>
    </source>
</evidence>
<reference evidence="8 9" key="1">
    <citation type="journal article" date="2023" name="Plants (Basel)">
        <title>Bridging the Gap: Combining Genomics and Transcriptomics Approaches to Understand Stylosanthes scabra, an Orphan Legume from the Brazilian Caatinga.</title>
        <authorList>
            <person name="Ferreira-Neto J.R.C."/>
            <person name="da Silva M.D."/>
            <person name="Binneck E."/>
            <person name="de Melo N.F."/>
            <person name="da Silva R.H."/>
            <person name="de Melo A.L.T.M."/>
            <person name="Pandolfi V."/>
            <person name="Bustamante F.O."/>
            <person name="Brasileiro-Vidal A.C."/>
            <person name="Benko-Iseppon A.M."/>
        </authorList>
    </citation>
    <scope>NUCLEOTIDE SEQUENCE [LARGE SCALE GENOMIC DNA]</scope>
    <source>
        <tissue evidence="8">Leaves</tissue>
    </source>
</reference>
<evidence type="ECO:0000256" key="1">
    <source>
        <dbReference type="ARBA" id="ARBA00004496"/>
    </source>
</evidence>
<comment type="subcellular location">
    <subcellularLocation>
        <location evidence="1">Cytoplasm</location>
    </subcellularLocation>
</comment>
<comment type="caution">
    <text evidence="8">The sequence shown here is derived from an EMBL/GenBank/DDBJ whole genome shotgun (WGS) entry which is preliminary data.</text>
</comment>
<keyword evidence="2" id="KW-0963">Cytoplasm</keyword>
<evidence type="ECO:0000256" key="6">
    <source>
        <dbReference type="ARBA" id="ARBA00024199"/>
    </source>
</evidence>